<dbReference type="RefSeq" id="WP_198406148.1">
    <property type="nucleotide sequence ID" value="NZ_CP018092.1"/>
</dbReference>
<reference evidence="2" key="2">
    <citation type="journal article" date="2022" name="Front. Microbiol.">
        <title>Comparative Genomic Analysis Revealed Distinct Molecular Components and Organization of CO2-Concentrating Mechanism in Thermophilic Cyanobacteria.</title>
        <authorList>
            <person name="Tang J."/>
            <person name="Zhou H."/>
            <person name="Yao D."/>
            <person name="Riaz S."/>
            <person name="You D."/>
            <person name="Klepacz-Smolka A."/>
            <person name="Daroch M."/>
        </authorList>
    </citation>
    <scope>NUCLEOTIDE SEQUENCE [LARGE SCALE GENOMIC DNA]</scope>
    <source>
        <strain evidence="2">PCC 6715</strain>
    </source>
</reference>
<name>A0A2D2Q160_PARLV</name>
<dbReference type="Proteomes" id="UP000231057">
    <property type="component" value="Chromosome"/>
</dbReference>
<dbReference type="EMBL" id="CP018092">
    <property type="protein sequence ID" value="ATS18007.1"/>
    <property type="molecule type" value="Genomic_DNA"/>
</dbReference>
<dbReference type="AlphaFoldDB" id="A0A2D2Q160"/>
<organism evidence="1 2">
    <name type="scientific">Parathermosynechococcus lividus PCC 6715</name>
    <dbReference type="NCBI Taxonomy" id="1917166"/>
    <lineage>
        <taxon>Bacteria</taxon>
        <taxon>Bacillati</taxon>
        <taxon>Cyanobacteriota</taxon>
        <taxon>Cyanophyceae</taxon>
        <taxon>Acaryochloridales</taxon>
        <taxon>Thermosynechococcaceae</taxon>
        <taxon>Parathermosynechococcus</taxon>
    </lineage>
</organism>
<evidence type="ECO:0000313" key="1">
    <source>
        <dbReference type="EMBL" id="ATS18007.1"/>
    </source>
</evidence>
<evidence type="ECO:0000313" key="2">
    <source>
        <dbReference type="Proteomes" id="UP000231057"/>
    </source>
</evidence>
<dbReference type="NCBIfam" id="NF045598">
    <property type="entry name" value="asr1405_asl0597"/>
    <property type="match status" value="1"/>
</dbReference>
<reference evidence="1 2" key="1">
    <citation type="submission" date="2016-11" db="EMBL/GenBank/DDBJ databases">
        <title>Complete genome sequence of thermophilic cyanobacteria strain Synechococcus sp. PCC6715.</title>
        <authorList>
            <person name="Tang J."/>
            <person name="Daroch M."/>
            <person name="Liang Y."/>
            <person name="Jiang D."/>
            <person name="Shah M."/>
        </authorList>
    </citation>
    <scope>NUCLEOTIDE SEQUENCE [LARGE SCALE GENOMIC DNA]</scope>
    <source>
        <strain evidence="1 2">PCC 6715</strain>
    </source>
</reference>
<keyword evidence="2" id="KW-1185">Reference proteome</keyword>
<proteinExistence type="predicted"/>
<accession>A0A2D2Q160</accession>
<dbReference type="InterPro" id="IPR054637">
    <property type="entry name" value="Asr1405_Asl0597-like"/>
</dbReference>
<protein>
    <submittedName>
        <fullName evidence="1">Uncharacterized protein</fullName>
    </submittedName>
</protein>
<gene>
    <name evidence="1" type="ORF">BRW62_03765</name>
</gene>
<sequence length="94" mass="10784">MSINPIVIAVNWQLRWSIYQRLTLLGISCRYAPHQPLEVEVHSPTTALYIWSVVRQLTADRATLVNWLERCWQLQDIPPSLNNWGGGEPTSLNS</sequence>
<dbReference type="KEGG" id="slw:BRW62_03765"/>